<evidence type="ECO:0000256" key="3">
    <source>
        <dbReference type="PIRSR" id="PIRSR000171-1"/>
    </source>
</evidence>
<evidence type="ECO:0000256" key="2">
    <source>
        <dbReference type="ARBA" id="ARBA00023002"/>
    </source>
</evidence>
<dbReference type="GO" id="GO:0050660">
    <property type="term" value="F:flavin adenine dinucleotide binding"/>
    <property type="evidence" value="ECO:0007669"/>
    <property type="project" value="TreeGrafter"/>
</dbReference>
<gene>
    <name evidence="6" type="ORF">FNW02_28055</name>
</gene>
<dbReference type="PRINTS" id="PR00411">
    <property type="entry name" value="PNDRDTASEI"/>
</dbReference>
<dbReference type="PRINTS" id="PR00368">
    <property type="entry name" value="FADPNR"/>
</dbReference>
<dbReference type="AlphaFoldDB" id="A0AA40VTV9"/>
<evidence type="ECO:0000313" key="7">
    <source>
        <dbReference type="Proteomes" id="UP001165986"/>
    </source>
</evidence>
<reference evidence="6" key="1">
    <citation type="submission" date="2019-07" db="EMBL/GenBank/DDBJ databases">
        <title>Toxilogical consequences of a new and cryptic species of cyanobacteria (Komarekiella delphini-convector) recovered from the epidermis of a bottlenose dolphin and 1500 ft. in the air.</title>
        <authorList>
            <person name="Brown A.O."/>
            <person name="Dvorak P."/>
            <person name="Villanueva C.D."/>
            <person name="Foss A.J."/>
            <person name="Garvey A.D."/>
            <person name="Gibson Q.A."/>
            <person name="Johansen J.R."/>
            <person name="Casamatta D.A."/>
        </authorList>
    </citation>
    <scope>NUCLEOTIDE SEQUENCE</scope>
    <source>
        <strain evidence="6">SJRDD-AB1</strain>
    </source>
</reference>
<dbReference type="Gene3D" id="1.20.58.100">
    <property type="entry name" value="Fumarate reductase/succinate dehydrogenase flavoprotein-like, C-terminal domain"/>
    <property type="match status" value="1"/>
</dbReference>
<dbReference type="RefSeq" id="WP_191760764.1">
    <property type="nucleotide sequence ID" value="NZ_VJXY01000043.1"/>
</dbReference>
<evidence type="ECO:0000256" key="1">
    <source>
        <dbReference type="ARBA" id="ARBA00022630"/>
    </source>
</evidence>
<dbReference type="Proteomes" id="UP001165986">
    <property type="component" value="Unassembled WGS sequence"/>
</dbReference>
<dbReference type="Gene3D" id="3.50.50.60">
    <property type="entry name" value="FAD/NAD(P)-binding domain"/>
    <property type="match status" value="1"/>
</dbReference>
<dbReference type="GO" id="GO:0009055">
    <property type="term" value="F:electron transfer activity"/>
    <property type="evidence" value="ECO:0007669"/>
    <property type="project" value="TreeGrafter"/>
</dbReference>
<dbReference type="GO" id="GO:0005886">
    <property type="term" value="C:plasma membrane"/>
    <property type="evidence" value="ECO:0007669"/>
    <property type="project" value="TreeGrafter"/>
</dbReference>
<dbReference type="InterPro" id="IPR037099">
    <property type="entry name" value="Fum_R/Succ_DH_flav-like_C_sf"/>
</dbReference>
<sequence length="542" mass="58735">MSASQLVSEQSSNNGSDIDLEADVLVIGGGPAGAWAAYNAAAVGVQVILVDKGYCGSSGATASGGTSVWYVANPDQRETAMASREALGGFLAERSWMERVLDQTHANLYELGNWGYPFPSDQQGQPYYRSLQQGAEYMRLMRKQVKKAGVQILDHSPALELLVDQEGAVSGAKGIRRQAGGRWTVRAKAVVIATGGCAFLSKALGCNVLTGDGYLMAAEAGAQMSGMEFSNSYALTPAFASVTKGAFYRWATFTYEDGTVIEGAGSQRGRSVIAKTLLTQPVYCSLHETPEEVRTWMRTIQHNFFLPFDRRGIDPFSQRFPVTLRLEGTVRGTGGIRIIDNSCATSVPGLYAAGDAATRELICGGFTGGGSYNAAWAMSSGYWSGQAAAEYACQLGDKANQRLVDSIGQAAVSSESSHTFNLQEVIQATQAEVLPYNRNLFRTERGLSNSLERLHSLWREIRHSAAPSNSQALPAREAAAMVATARWMYTSAQARKETRGMHKHQDYPQQKPNQQYRLISGGLDTVWAKPEKEVVKRELVTL</sequence>
<name>A0AA40VTV9_9NOST</name>
<organism evidence="6 7">
    <name type="scientific">Komarekiella delphini-convector SJRDD-AB1</name>
    <dbReference type="NCBI Taxonomy" id="2593771"/>
    <lineage>
        <taxon>Bacteria</taxon>
        <taxon>Bacillati</taxon>
        <taxon>Cyanobacteriota</taxon>
        <taxon>Cyanophyceae</taxon>
        <taxon>Nostocales</taxon>
        <taxon>Nostocaceae</taxon>
        <taxon>Komarekiella</taxon>
        <taxon>Komarekiella delphini-convector</taxon>
    </lineage>
</organism>
<feature type="domain" description="FAD-dependent oxidoreductase 2 FAD-binding" evidence="4">
    <location>
        <begin position="23"/>
        <end position="229"/>
    </location>
</feature>
<dbReference type="GO" id="GO:0000104">
    <property type="term" value="F:succinate dehydrogenase activity"/>
    <property type="evidence" value="ECO:0007669"/>
    <property type="project" value="TreeGrafter"/>
</dbReference>
<keyword evidence="2" id="KW-0560">Oxidoreductase</keyword>
<feature type="domain" description="Fumarate reductase/succinate dehydrogenase flavoprotein-like C-terminal" evidence="5">
    <location>
        <begin position="437"/>
        <end position="511"/>
    </location>
</feature>
<accession>A0AA40VTV9</accession>
<dbReference type="PANTHER" id="PTHR11632:SF51">
    <property type="entry name" value="SUCCINATE DEHYDROGENASE [UBIQUINONE] FLAVOPROTEIN SUBUNIT, MITOCHONDRIAL"/>
    <property type="match status" value="1"/>
</dbReference>
<dbReference type="Pfam" id="PF02910">
    <property type="entry name" value="Succ_DH_flav_C"/>
    <property type="match status" value="1"/>
</dbReference>
<dbReference type="SUPFAM" id="SSF46977">
    <property type="entry name" value="Succinate dehydrogenase/fumarate reductase flavoprotein C-terminal domain"/>
    <property type="match status" value="1"/>
</dbReference>
<keyword evidence="7" id="KW-1185">Reference proteome</keyword>
<comment type="caution">
    <text evidence="6">The sequence shown here is derived from an EMBL/GenBank/DDBJ whole genome shotgun (WGS) entry which is preliminary data.</text>
</comment>
<dbReference type="InterPro" id="IPR015939">
    <property type="entry name" value="Fum_Rdtase/Succ_DH_flav-like_C"/>
</dbReference>
<evidence type="ECO:0000259" key="4">
    <source>
        <dbReference type="Pfam" id="PF00890"/>
    </source>
</evidence>
<evidence type="ECO:0000313" key="6">
    <source>
        <dbReference type="EMBL" id="MBD6619572.1"/>
    </source>
</evidence>
<dbReference type="InterPro" id="IPR003953">
    <property type="entry name" value="FAD-dep_OxRdtase_2_FAD-bd"/>
</dbReference>
<proteinExistence type="predicted"/>
<dbReference type="GO" id="GO:0009061">
    <property type="term" value="P:anaerobic respiration"/>
    <property type="evidence" value="ECO:0007669"/>
    <property type="project" value="TreeGrafter"/>
</dbReference>
<protein>
    <submittedName>
        <fullName evidence="6">FAD-binding protein</fullName>
    </submittedName>
</protein>
<dbReference type="SUPFAM" id="SSF51905">
    <property type="entry name" value="FAD/NAD(P)-binding domain"/>
    <property type="match status" value="1"/>
</dbReference>
<dbReference type="InterPro" id="IPR036188">
    <property type="entry name" value="FAD/NAD-bd_sf"/>
</dbReference>
<dbReference type="PIRSF" id="PIRSF000171">
    <property type="entry name" value="SDHA_APRA_LASPO"/>
    <property type="match status" value="1"/>
</dbReference>
<dbReference type="PANTHER" id="PTHR11632">
    <property type="entry name" value="SUCCINATE DEHYDROGENASE 2 FLAVOPROTEIN SUBUNIT"/>
    <property type="match status" value="1"/>
</dbReference>
<keyword evidence="1" id="KW-0285">Flavoprotein</keyword>
<dbReference type="EMBL" id="VJXY01000043">
    <property type="protein sequence ID" value="MBD6619572.1"/>
    <property type="molecule type" value="Genomic_DNA"/>
</dbReference>
<dbReference type="Pfam" id="PF00890">
    <property type="entry name" value="FAD_binding_2"/>
    <property type="match status" value="1"/>
</dbReference>
<evidence type="ECO:0000259" key="5">
    <source>
        <dbReference type="Pfam" id="PF02910"/>
    </source>
</evidence>
<feature type="active site" description="Proton acceptor" evidence="3">
    <location>
        <position position="270"/>
    </location>
</feature>
<dbReference type="InterPro" id="IPR030664">
    <property type="entry name" value="SdhA/FrdA/AprA"/>
</dbReference>